<gene>
    <name evidence="1" type="ORF">OG308_23510</name>
</gene>
<keyword evidence="2" id="KW-1185">Reference proteome</keyword>
<dbReference type="Proteomes" id="UP001621418">
    <property type="component" value="Chromosome"/>
</dbReference>
<accession>A0ABZ1N370</accession>
<evidence type="ECO:0000313" key="2">
    <source>
        <dbReference type="Proteomes" id="UP001621418"/>
    </source>
</evidence>
<proteinExistence type="predicted"/>
<protein>
    <submittedName>
        <fullName evidence="1">Uncharacterized protein</fullName>
    </submittedName>
</protein>
<reference evidence="1 2" key="1">
    <citation type="submission" date="2022-10" db="EMBL/GenBank/DDBJ databases">
        <title>The complete genomes of actinobacterial strains from the NBC collection.</title>
        <authorList>
            <person name="Joergensen T.S."/>
            <person name="Alvarez Arevalo M."/>
            <person name="Sterndorff E.B."/>
            <person name="Faurdal D."/>
            <person name="Vuksanovic O."/>
            <person name="Mourched A.-S."/>
            <person name="Charusanti P."/>
            <person name="Shaw S."/>
            <person name="Blin K."/>
            <person name="Weber T."/>
        </authorList>
    </citation>
    <scope>NUCLEOTIDE SEQUENCE [LARGE SCALE GENOMIC DNA]</scope>
    <source>
        <strain evidence="1 2">NBC_01413</strain>
    </source>
</reference>
<name>A0ABZ1N370_9NOCA</name>
<organism evidence="1 2">
    <name type="scientific">Nocardia salmonicida</name>
    <dbReference type="NCBI Taxonomy" id="53431"/>
    <lineage>
        <taxon>Bacteria</taxon>
        <taxon>Bacillati</taxon>
        <taxon>Actinomycetota</taxon>
        <taxon>Actinomycetes</taxon>
        <taxon>Mycobacteriales</taxon>
        <taxon>Nocardiaceae</taxon>
        <taxon>Nocardia</taxon>
    </lineage>
</organism>
<dbReference type="EMBL" id="CP109527">
    <property type="protein sequence ID" value="WTY34274.1"/>
    <property type="molecule type" value="Genomic_DNA"/>
</dbReference>
<evidence type="ECO:0000313" key="1">
    <source>
        <dbReference type="EMBL" id="WTY34274.1"/>
    </source>
</evidence>
<sequence length="205" mass="22170">MSPVRVGEQHRDQYLFGCEILDRARHAVQNLGQGRLAGDLFDQGALLGHQPVRVFELGGLHTDQPDPGHRPLVVAQWFVAEIEGGPDLVGAGAQQDRNGMTGVGFTGAIDLIQDGKNTVLDQFGHQLGERNPGVCGVFSDRGEERGVCRVDQVLRARERDEYRGGLPEQFPQVLLARRIQHAGIGFGSASGGGCHYVPLVCGRVD</sequence>